<gene>
    <name evidence="1" type="ORF">GALL_232150</name>
</gene>
<proteinExistence type="predicted"/>
<reference evidence="1" key="1">
    <citation type="submission" date="2016-10" db="EMBL/GenBank/DDBJ databases">
        <title>Sequence of Gallionella enrichment culture.</title>
        <authorList>
            <person name="Poehlein A."/>
            <person name="Muehling M."/>
            <person name="Daniel R."/>
        </authorList>
    </citation>
    <scope>NUCLEOTIDE SEQUENCE</scope>
</reference>
<dbReference type="PANTHER" id="PTHR35787:SF1">
    <property type="entry name" value="GLYCEROL UPTAKE OPERON ANTITERMINATOR REGULATORY PROTEIN"/>
    <property type="match status" value="1"/>
</dbReference>
<dbReference type="Pfam" id="PF04309">
    <property type="entry name" value="G3P_antiterm"/>
    <property type="match status" value="1"/>
</dbReference>
<dbReference type="InterPro" id="IPR006699">
    <property type="entry name" value="GlpP"/>
</dbReference>
<comment type="caution">
    <text evidence="1">The sequence shown here is derived from an EMBL/GenBank/DDBJ whole genome shotgun (WGS) entry which is preliminary data.</text>
</comment>
<dbReference type="InterPro" id="IPR013785">
    <property type="entry name" value="Aldolase_TIM"/>
</dbReference>
<accession>A0A1J5RF70</accession>
<dbReference type="SUPFAM" id="SSF110391">
    <property type="entry name" value="GlpP-like"/>
    <property type="match status" value="1"/>
</dbReference>
<evidence type="ECO:0000313" key="1">
    <source>
        <dbReference type="EMBL" id="OIQ94760.1"/>
    </source>
</evidence>
<dbReference type="Gene3D" id="3.20.20.70">
    <property type="entry name" value="Aldolase class I"/>
    <property type="match status" value="1"/>
</dbReference>
<dbReference type="EMBL" id="MLJW01000179">
    <property type="protein sequence ID" value="OIQ94760.1"/>
    <property type="molecule type" value="Genomic_DNA"/>
</dbReference>
<dbReference type="PIRSF" id="PIRSF016897">
    <property type="entry name" value="GlpP"/>
    <property type="match status" value="1"/>
</dbReference>
<name>A0A1J5RF70_9ZZZZ</name>
<protein>
    <submittedName>
        <fullName evidence="1">Glycerol-3-phosphate responsive antiterminator</fullName>
    </submittedName>
</protein>
<sequence length="210" mass="22218">MRQPRPLSLAPEKGGGAAAAAHSSAFRPLLQECGIIPAVRKPELLDQALAAHGRILYLLCGDPENIGGLIERTAEAGKLAIINIDLLSGLTRDISALRYLERRGARGIISTHAEPLRQAQSLGLYTIQRTFLLDSGAMDSLCHQMKHSQMDALEVLPALAVPKLLARLTGLAAEMPVVGGGLVDSLREAQDLLAQGLAAISASNPALWIA</sequence>
<dbReference type="GO" id="GO:0006355">
    <property type="term" value="P:regulation of DNA-templated transcription"/>
    <property type="evidence" value="ECO:0007669"/>
    <property type="project" value="InterPro"/>
</dbReference>
<dbReference type="PANTHER" id="PTHR35787">
    <property type="entry name" value="GLYCEROL UPTAKE OPERON ANTITERMINATOR REGULATORY PROTEIN"/>
    <property type="match status" value="1"/>
</dbReference>
<organism evidence="1">
    <name type="scientific">mine drainage metagenome</name>
    <dbReference type="NCBI Taxonomy" id="410659"/>
    <lineage>
        <taxon>unclassified sequences</taxon>
        <taxon>metagenomes</taxon>
        <taxon>ecological metagenomes</taxon>
    </lineage>
</organism>
<dbReference type="GO" id="GO:0006071">
    <property type="term" value="P:glycerol metabolic process"/>
    <property type="evidence" value="ECO:0007669"/>
    <property type="project" value="InterPro"/>
</dbReference>
<dbReference type="AlphaFoldDB" id="A0A1J5RF70"/>